<reference evidence="9 10" key="1">
    <citation type="submission" date="2017-04" db="EMBL/GenBank/DDBJ databases">
        <authorList>
            <person name="Afonso C.L."/>
            <person name="Miller P.J."/>
            <person name="Scott M.A."/>
            <person name="Spackman E."/>
            <person name="Goraichik I."/>
            <person name="Dimitrov K.M."/>
            <person name="Suarez D.L."/>
            <person name="Swayne D.E."/>
        </authorList>
    </citation>
    <scope>NUCLEOTIDE SEQUENCE [LARGE SCALE GENOMIC DNA]</scope>
</reference>
<feature type="region of interest" description="Disordered" evidence="7">
    <location>
        <begin position="211"/>
        <end position="238"/>
    </location>
</feature>
<feature type="compositionally biased region" description="Acidic residues" evidence="7">
    <location>
        <begin position="211"/>
        <end position="222"/>
    </location>
</feature>
<evidence type="ECO:0000256" key="6">
    <source>
        <dbReference type="ARBA" id="ARBA00023315"/>
    </source>
</evidence>
<feature type="region of interest" description="Disordered" evidence="7">
    <location>
        <begin position="893"/>
        <end position="944"/>
    </location>
</feature>
<protein>
    <submittedName>
        <fullName evidence="9">Similar to Saccharomyces cerevisiae YER024W YAT2 Carnitine acetyltransferase</fullName>
    </submittedName>
</protein>
<evidence type="ECO:0000256" key="1">
    <source>
        <dbReference type="ARBA" id="ARBA00005232"/>
    </source>
</evidence>
<dbReference type="OrthoDB" id="240216at2759"/>
<dbReference type="GO" id="GO:0006631">
    <property type="term" value="P:fatty acid metabolic process"/>
    <property type="evidence" value="ECO:0007669"/>
    <property type="project" value="UniProtKB-KW"/>
</dbReference>
<keyword evidence="3 9" id="KW-0808">Transferase</keyword>
<evidence type="ECO:0000256" key="4">
    <source>
        <dbReference type="ARBA" id="ARBA00022832"/>
    </source>
</evidence>
<dbReference type="Gene3D" id="1.10.275.20">
    <property type="entry name" value="Choline/Carnitine o-acyltransferase"/>
    <property type="match status" value="1"/>
</dbReference>
<dbReference type="InterPro" id="IPR039551">
    <property type="entry name" value="Cho/carn_acyl_trans"/>
</dbReference>
<dbReference type="SUPFAM" id="SSF52777">
    <property type="entry name" value="CoA-dependent acyltransferases"/>
    <property type="match status" value="2"/>
</dbReference>
<evidence type="ECO:0000256" key="5">
    <source>
        <dbReference type="ARBA" id="ARBA00023098"/>
    </source>
</evidence>
<proteinExistence type="inferred from homology"/>
<keyword evidence="6" id="KW-0012">Acyltransferase</keyword>
<keyword evidence="10" id="KW-1185">Reference proteome</keyword>
<evidence type="ECO:0000313" key="10">
    <source>
        <dbReference type="Proteomes" id="UP000196158"/>
    </source>
</evidence>
<dbReference type="EMBL" id="FXLY01000006">
    <property type="protein sequence ID" value="SMN20872.1"/>
    <property type="molecule type" value="Genomic_DNA"/>
</dbReference>
<dbReference type="Proteomes" id="UP000196158">
    <property type="component" value="Unassembled WGS sequence"/>
</dbReference>
<dbReference type="GO" id="GO:0009437">
    <property type="term" value="P:carnitine metabolic process"/>
    <property type="evidence" value="ECO:0007669"/>
    <property type="project" value="TreeGrafter"/>
</dbReference>
<accession>A0A1X7R5E1</accession>
<keyword evidence="5" id="KW-0443">Lipid metabolism</keyword>
<dbReference type="AlphaFoldDB" id="A0A1X7R5E1"/>
<evidence type="ECO:0000313" key="9">
    <source>
        <dbReference type="EMBL" id="SMN20872.1"/>
    </source>
</evidence>
<dbReference type="InterPro" id="IPR023213">
    <property type="entry name" value="CAT-like_dom_sf"/>
</dbReference>
<name>A0A1X7R5E1_9SACH</name>
<dbReference type="PANTHER" id="PTHR22589">
    <property type="entry name" value="CARNITINE O-ACYLTRANSFERASE"/>
    <property type="match status" value="1"/>
</dbReference>
<feature type="compositionally biased region" description="Polar residues" evidence="7">
    <location>
        <begin position="914"/>
        <end position="933"/>
    </location>
</feature>
<organism evidence="9 10">
    <name type="scientific">Maudiozyma saulgeensis</name>
    <dbReference type="NCBI Taxonomy" id="1789683"/>
    <lineage>
        <taxon>Eukaryota</taxon>
        <taxon>Fungi</taxon>
        <taxon>Dikarya</taxon>
        <taxon>Ascomycota</taxon>
        <taxon>Saccharomycotina</taxon>
        <taxon>Saccharomycetes</taxon>
        <taxon>Saccharomycetales</taxon>
        <taxon>Saccharomycetaceae</taxon>
        <taxon>Maudiozyma</taxon>
    </lineage>
</organism>
<evidence type="ECO:0000256" key="7">
    <source>
        <dbReference type="SAM" id="MobiDB-lite"/>
    </source>
</evidence>
<dbReference type="Gene3D" id="3.30.559.70">
    <property type="entry name" value="Choline/Carnitine o-acyltransferase, domain 2"/>
    <property type="match status" value="2"/>
</dbReference>
<gene>
    <name evidence="9" type="ORF">KASA_0M02992G</name>
</gene>
<feature type="domain" description="Choline/carnitine acyltransferase" evidence="8">
    <location>
        <begin position="23"/>
        <end position="727"/>
    </location>
</feature>
<feature type="compositionally biased region" description="Polar residues" evidence="7">
    <location>
        <begin position="893"/>
        <end position="907"/>
    </location>
</feature>
<dbReference type="InterPro" id="IPR042231">
    <property type="entry name" value="Cho/carn_acyl_trans_2"/>
</dbReference>
<comment type="similarity">
    <text evidence="1">Belongs to the carnitine/choline acetyltransferase family.</text>
</comment>
<dbReference type="GO" id="GO:0005829">
    <property type="term" value="C:cytosol"/>
    <property type="evidence" value="ECO:0007669"/>
    <property type="project" value="TreeGrafter"/>
</dbReference>
<dbReference type="InterPro" id="IPR000542">
    <property type="entry name" value="Carn_acyl_trans"/>
</dbReference>
<sequence length="963" mass="108984">MAIGTTDEINAETFAYEESLPKLPLPKLNKTLNHLKKSLEPLYYADGYYKHPLDPKTIHDLSQCIENFESSKVAEKLQEKLNYYHLNQSSYLDKLHLDINNNTSATDIQDDILPRNPFLILADDAIKGITQEDRAAVLVHSALRFISALKKNILPPDVVTNHSIKDSSTKIAHLSMFPYKNLFGTTRSPVFQNGEVETFDLQKPYTISDLENDEDDEEDEFSSNESIPENDNNSEQKKVKDCFTRNGITIARYPESRHIVIISKGQYYTIDVLDDENDLLYTSNEFTSFFNYIIKDSEKTYNFRASTALGSLTSHSFKNWKYARKRLQKRYPEELHLIDSALFVLVLDESDESDLINNDPEVINSIVHDYDYKPINKDTNQESSINCKRLFYGTSIIDRKGHQVGSCVSRWYDKLQLVVTKDSKAAVIWDSFTCDGSAVLRFTSETYTESILRLAKDVNAGDPEFSLWPTVKQSSIPNDLIRKDKRTMTLDESQIKNIVFKIDWSFSNILNTHVHLSETKLADLISKHDIIHASVPFGRRSALRLGIQPDSMIQVALQIAHYSLYGKMVFSLEPISTRRFRNSRSSFINVQTQELLELCQLFISNSINGPGKLEKFLNTCDSHSQNIRKAKAGSSYEKHFNALKYLYKFHDHYGIDLDEDDKKIAANLFDNSIIAPFSQPELIVANCGNSATTTFGITPVVPQGFGIGYIIKDDQCDITVTSQFRQGDRLMFMLVWVLHEIRSYWKEARTLDQNRTGVKISPGVDRLYQLDNAIKSKMDGQSSNEHSPSPSSAQLNHLSHNKKSLYGNHHHPNSGFRFFDIDSHIDSRGTSVTPPIVNGNRVLMAQGDPLRGQFDGSSSKLSAKLAALSVNDTNYNSSQSLSALTASEKLNTGSEIPQIQPSHTADSSDFDGESINSQSNRYSIDSDSANSSRPDSKKRNVINSKFEIDFDRADVGRKVSTYE</sequence>
<dbReference type="Gene3D" id="3.30.559.10">
    <property type="entry name" value="Chloramphenicol acetyltransferase-like domain"/>
    <property type="match status" value="1"/>
</dbReference>
<keyword evidence="2" id="KW-0813">Transport</keyword>
<evidence type="ECO:0000256" key="2">
    <source>
        <dbReference type="ARBA" id="ARBA00022448"/>
    </source>
</evidence>
<dbReference type="PROSITE" id="PS00440">
    <property type="entry name" value="ACYLTRANSF_C_2"/>
    <property type="match status" value="1"/>
</dbReference>
<evidence type="ECO:0000256" key="3">
    <source>
        <dbReference type="ARBA" id="ARBA00022679"/>
    </source>
</evidence>
<dbReference type="GO" id="GO:0004092">
    <property type="term" value="F:carnitine O-acetyltransferase activity"/>
    <property type="evidence" value="ECO:0007669"/>
    <property type="project" value="TreeGrafter"/>
</dbReference>
<evidence type="ECO:0000259" key="8">
    <source>
        <dbReference type="Pfam" id="PF00755"/>
    </source>
</evidence>
<keyword evidence="4" id="KW-0276">Fatty acid metabolism</keyword>
<dbReference type="Pfam" id="PF00755">
    <property type="entry name" value="Carn_acyltransf"/>
    <property type="match status" value="1"/>
</dbReference>
<dbReference type="PANTHER" id="PTHR22589:SF48">
    <property type="entry name" value="CARNITINE O-ACETYLTRANSFERASE YAT2"/>
    <property type="match status" value="1"/>
</dbReference>
<dbReference type="STRING" id="1789683.A0A1X7R5E1"/>
<dbReference type="InterPro" id="IPR042572">
    <property type="entry name" value="Carn_acyl_trans_N"/>
</dbReference>